<dbReference type="OrthoDB" id="140255at2157"/>
<dbReference type="InterPro" id="IPR036388">
    <property type="entry name" value="WH-like_DNA-bd_sf"/>
</dbReference>
<dbReference type="GeneID" id="42798226"/>
<reference evidence="3 4" key="1">
    <citation type="submission" date="2019-10" db="EMBL/GenBank/DDBJ databases">
        <title>Genome Sequences from Six Type Strain Members of the Archaeal Family Sulfolobaceae: Acidianus ambivalens, Acidianus infernus, Metallosphaera prunae, Stygiolobus azoricus, Sulfolobus metallicus, and Sulfurisphaera ohwakuensis.</title>
        <authorList>
            <person name="Counts J.A."/>
            <person name="Kelly R.M."/>
        </authorList>
    </citation>
    <scope>NUCLEOTIDE SEQUENCE [LARGE SCALE GENOMIC DNA]</scope>
    <source>
        <strain evidence="3 4">FC6</strain>
    </source>
</reference>
<dbReference type="Proteomes" id="UP000423396">
    <property type="component" value="Chromosome"/>
</dbReference>
<evidence type="ECO:0000313" key="4">
    <source>
        <dbReference type="Proteomes" id="UP000423396"/>
    </source>
</evidence>
<keyword evidence="1" id="KW-0175">Coiled coil</keyword>
<evidence type="ECO:0000259" key="2">
    <source>
        <dbReference type="Pfam" id="PF14947"/>
    </source>
</evidence>
<dbReference type="EMBL" id="CP045483">
    <property type="protein sequence ID" value="QGR19239.1"/>
    <property type="molecule type" value="Genomic_DNA"/>
</dbReference>
<dbReference type="KEGG" id="sazo:D1868_04095"/>
<dbReference type="Gene3D" id="1.10.10.10">
    <property type="entry name" value="Winged helix-like DNA-binding domain superfamily/Winged helix DNA-binding domain"/>
    <property type="match status" value="1"/>
</dbReference>
<proteinExistence type="predicted"/>
<gene>
    <name evidence="3" type="ORF">D1868_04095</name>
</gene>
<dbReference type="InterPro" id="IPR038723">
    <property type="entry name" value="ArnR1-like_HTH"/>
</dbReference>
<name>A0A650CN28_9CREN</name>
<dbReference type="Pfam" id="PF14947">
    <property type="entry name" value="HTH_45"/>
    <property type="match status" value="1"/>
</dbReference>
<sequence length="101" mass="11893">MTKKRSTAEITYSILNACRERTNKTKIMYASALNFAELKKYLEILVKNGYLKEEQEGKSSYYSVTEEGNKLLQILERYVKIIEEKKELETQLQDVLSKFKE</sequence>
<dbReference type="InterPro" id="IPR036390">
    <property type="entry name" value="WH_DNA-bd_sf"/>
</dbReference>
<feature type="domain" description="ArnR1-like winged helix-turn-helix" evidence="2">
    <location>
        <begin position="4"/>
        <end position="81"/>
    </location>
</feature>
<accession>A0A650CN28</accession>
<dbReference type="SUPFAM" id="SSF46785">
    <property type="entry name" value="Winged helix' DNA-binding domain"/>
    <property type="match status" value="1"/>
</dbReference>
<organism evidence="3 4">
    <name type="scientific">Stygiolobus azoricus</name>
    <dbReference type="NCBI Taxonomy" id="41675"/>
    <lineage>
        <taxon>Archaea</taxon>
        <taxon>Thermoproteota</taxon>
        <taxon>Thermoprotei</taxon>
        <taxon>Sulfolobales</taxon>
        <taxon>Sulfolobaceae</taxon>
        <taxon>Stygiolobus</taxon>
    </lineage>
</organism>
<evidence type="ECO:0000256" key="1">
    <source>
        <dbReference type="SAM" id="Coils"/>
    </source>
</evidence>
<keyword evidence="4" id="KW-1185">Reference proteome</keyword>
<protein>
    <submittedName>
        <fullName evidence="3">DUF4364 family protein</fullName>
    </submittedName>
</protein>
<dbReference type="RefSeq" id="WP_156005814.1">
    <property type="nucleotide sequence ID" value="NZ_CP045483.1"/>
</dbReference>
<feature type="coiled-coil region" evidence="1">
    <location>
        <begin position="71"/>
        <end position="98"/>
    </location>
</feature>
<dbReference type="AlphaFoldDB" id="A0A650CN28"/>
<evidence type="ECO:0000313" key="3">
    <source>
        <dbReference type="EMBL" id="QGR19239.1"/>
    </source>
</evidence>